<dbReference type="GO" id="GO:0000727">
    <property type="term" value="P:double-strand break repair via break-induced replication"/>
    <property type="evidence" value="ECO:0007669"/>
    <property type="project" value="TreeGrafter"/>
</dbReference>
<dbReference type="SUPFAM" id="SSF158573">
    <property type="entry name" value="GINS helical bundle-like"/>
    <property type="match status" value="1"/>
</dbReference>
<dbReference type="EMBL" id="BLLK01000069">
    <property type="protein sequence ID" value="GFH60366.1"/>
    <property type="molecule type" value="Genomic_DNA"/>
</dbReference>
<feature type="domain" description="DNA replication complex GINS protein PSF2 N-terminal" evidence="2">
    <location>
        <begin position="27"/>
        <end position="83"/>
    </location>
</feature>
<accession>A0AAD3DBR6</accession>
<feature type="compositionally biased region" description="Acidic residues" evidence="1">
    <location>
        <begin position="250"/>
        <end position="280"/>
    </location>
</feature>
<dbReference type="PANTHER" id="PTHR12772:SF0">
    <property type="entry name" value="DNA REPLICATION COMPLEX GINS PROTEIN PSF2"/>
    <property type="match status" value="1"/>
</dbReference>
<dbReference type="Gene3D" id="3.40.5.50">
    <property type="match status" value="1"/>
</dbReference>
<organism evidence="3 4">
    <name type="scientific">Chaetoceros tenuissimus</name>
    <dbReference type="NCBI Taxonomy" id="426638"/>
    <lineage>
        <taxon>Eukaryota</taxon>
        <taxon>Sar</taxon>
        <taxon>Stramenopiles</taxon>
        <taxon>Ochrophyta</taxon>
        <taxon>Bacillariophyta</taxon>
        <taxon>Coscinodiscophyceae</taxon>
        <taxon>Chaetocerotophycidae</taxon>
        <taxon>Chaetocerotales</taxon>
        <taxon>Chaetocerotaceae</taxon>
        <taxon>Chaetoceros</taxon>
    </lineage>
</organism>
<sequence length="290" mass="32293">MSMATSSSKNASYLPSQNPQRMQALKTFLAADEIVTINPTFSYKAPLDFLITQESIGPFEAGIDTNVPLWLALYLRKRNLCRLRCPEWMDVENLKQVLKHERDPQEDSFSKDLPFRYAEISRAILQACGAGRSAVHAGGSGVDGGEEIPQMEVVRVLLEDISMLRMGKIRDNIHFLSGVMGRSLEKPMPGISVDGMGSIELAGVKPFMEGAFADHFKIIKSGVSKGESGKTPSKRIASRIRGSRRKQVQEVDEDGLMEPTADDEDELMEPTAEEPEEEEQEGGRSLRRYR</sequence>
<dbReference type="CDD" id="cd21694">
    <property type="entry name" value="GINS_B_Psf2"/>
    <property type="match status" value="1"/>
</dbReference>
<name>A0AAD3DBR6_9STRA</name>
<keyword evidence="4" id="KW-1185">Reference proteome</keyword>
<dbReference type="Gene3D" id="1.20.58.1020">
    <property type="match status" value="1"/>
</dbReference>
<feature type="compositionally biased region" description="Basic residues" evidence="1">
    <location>
        <begin position="232"/>
        <end position="246"/>
    </location>
</feature>
<dbReference type="SUPFAM" id="SSF160059">
    <property type="entry name" value="PriA/YqbF domain"/>
    <property type="match status" value="1"/>
</dbReference>
<comment type="caution">
    <text evidence="3">The sequence shown here is derived from an EMBL/GenBank/DDBJ whole genome shotgun (WGS) entry which is preliminary data.</text>
</comment>
<evidence type="ECO:0000256" key="1">
    <source>
        <dbReference type="SAM" id="MobiDB-lite"/>
    </source>
</evidence>
<dbReference type="GO" id="GO:0006260">
    <property type="term" value="P:DNA replication"/>
    <property type="evidence" value="ECO:0007669"/>
    <property type="project" value="InterPro"/>
</dbReference>
<feature type="region of interest" description="Disordered" evidence="1">
    <location>
        <begin position="223"/>
        <end position="290"/>
    </location>
</feature>
<dbReference type="InterPro" id="IPR036224">
    <property type="entry name" value="GINS_bundle-like_dom_sf"/>
</dbReference>
<evidence type="ECO:0000313" key="3">
    <source>
        <dbReference type="EMBL" id="GFH60366.1"/>
    </source>
</evidence>
<dbReference type="CDD" id="cd11712">
    <property type="entry name" value="GINS_A_psf2"/>
    <property type="match status" value="1"/>
</dbReference>
<proteinExistence type="predicted"/>
<dbReference type="Proteomes" id="UP001054902">
    <property type="component" value="Unassembled WGS sequence"/>
</dbReference>
<evidence type="ECO:0000259" key="2">
    <source>
        <dbReference type="Pfam" id="PF25005"/>
    </source>
</evidence>
<dbReference type="PANTHER" id="PTHR12772">
    <property type="entry name" value="DNA REPLICATION COMPLEX GINS PROTEIN PSF2"/>
    <property type="match status" value="1"/>
</dbReference>
<dbReference type="InterPro" id="IPR007257">
    <property type="entry name" value="GINS_Psf2"/>
</dbReference>
<reference evidence="3 4" key="1">
    <citation type="journal article" date="2021" name="Sci. Rep.">
        <title>The genome of the diatom Chaetoceros tenuissimus carries an ancient integrated fragment of an extant virus.</title>
        <authorList>
            <person name="Hongo Y."/>
            <person name="Kimura K."/>
            <person name="Takaki Y."/>
            <person name="Yoshida Y."/>
            <person name="Baba S."/>
            <person name="Kobayashi G."/>
            <person name="Nagasaki K."/>
            <person name="Hano T."/>
            <person name="Tomaru Y."/>
        </authorList>
    </citation>
    <scope>NUCLEOTIDE SEQUENCE [LARGE SCALE GENOMIC DNA]</scope>
    <source>
        <strain evidence="3 4">NIES-3715</strain>
    </source>
</reference>
<protein>
    <recommendedName>
        <fullName evidence="2">DNA replication complex GINS protein PSF2 N-terminal domain-containing protein</fullName>
    </recommendedName>
</protein>
<dbReference type="Pfam" id="PF25005">
    <property type="entry name" value="PSF2_N"/>
    <property type="match status" value="1"/>
</dbReference>
<dbReference type="AlphaFoldDB" id="A0AAD3DBR6"/>
<evidence type="ECO:0000313" key="4">
    <source>
        <dbReference type="Proteomes" id="UP001054902"/>
    </source>
</evidence>
<dbReference type="InterPro" id="IPR056784">
    <property type="entry name" value="PSF2_N"/>
</dbReference>
<gene>
    <name evidence="3" type="ORF">CTEN210_16842</name>
</gene>
<dbReference type="GO" id="GO:0000811">
    <property type="term" value="C:GINS complex"/>
    <property type="evidence" value="ECO:0007669"/>
    <property type="project" value="TreeGrafter"/>
</dbReference>